<keyword evidence="4" id="KW-1185">Reference proteome</keyword>
<gene>
    <name evidence="3" type="primary">PRKDC_0</name>
    <name evidence="3" type="ORF">N1851_017004</name>
</gene>
<dbReference type="PROSITE" id="PS51190">
    <property type="entry name" value="FATC"/>
    <property type="match status" value="1"/>
</dbReference>
<dbReference type="PANTHER" id="PTHR11139">
    <property type="entry name" value="ATAXIA TELANGIECTASIA MUTATED ATM -RELATED"/>
    <property type="match status" value="1"/>
</dbReference>
<feature type="domain" description="FATC" evidence="2">
    <location>
        <begin position="138"/>
        <end position="170"/>
    </location>
</feature>
<dbReference type="GO" id="GO:0004674">
    <property type="term" value="F:protein serine/threonine kinase activity"/>
    <property type="evidence" value="ECO:0007669"/>
    <property type="project" value="TreeGrafter"/>
</dbReference>
<dbReference type="GO" id="GO:0000723">
    <property type="term" value="P:telomere maintenance"/>
    <property type="evidence" value="ECO:0007669"/>
    <property type="project" value="TreeGrafter"/>
</dbReference>
<dbReference type="Pfam" id="PF00454">
    <property type="entry name" value="PI3_PI4_kinase"/>
    <property type="match status" value="1"/>
</dbReference>
<keyword evidence="3" id="KW-0418">Kinase</keyword>
<reference evidence="3" key="1">
    <citation type="journal article" date="2023" name="Front. Mar. Sci.">
        <title>A new Merluccius polli reference genome to investigate the effects of global change in West African waters.</title>
        <authorList>
            <person name="Mateo J.L."/>
            <person name="Blanco-Fernandez C."/>
            <person name="Garcia-Vazquez E."/>
            <person name="Machado-Schiaffino G."/>
        </authorList>
    </citation>
    <scope>NUCLEOTIDE SEQUENCE</scope>
    <source>
        <strain evidence="3">C29</strain>
        <tissue evidence="3">Fin</tissue>
    </source>
</reference>
<comment type="caution">
    <text evidence="3">The sequence shown here is derived from an EMBL/GenBank/DDBJ whole genome shotgun (WGS) entry which is preliminary data.</text>
</comment>
<dbReference type="PANTHER" id="PTHR11139:SF68">
    <property type="entry name" value="DNA-DEPENDENT PROTEIN KINASE CATALYTIC SUBUNIT"/>
    <property type="match status" value="1"/>
</dbReference>
<protein>
    <submittedName>
        <fullName evidence="3">DNA-dependent protein kinase catalytic subunit</fullName>
    </submittedName>
</protein>
<dbReference type="SMART" id="SM01343">
    <property type="entry name" value="FATC"/>
    <property type="match status" value="1"/>
</dbReference>
<dbReference type="GO" id="GO:0033152">
    <property type="term" value="P:immunoglobulin V(D)J recombination"/>
    <property type="evidence" value="ECO:0007669"/>
    <property type="project" value="TreeGrafter"/>
</dbReference>
<name>A0AA47MRB2_MERPO</name>
<sequence>MPFRLTRQFVSLMEPLRESGLIQSVMVHALRAFRAQPELLLNTMDVFVKEPSLDWKNFELKQLKKGGTWTLTVNTKEINWYPLQKVDFARRKLEGANPAIITSEELKLGFEKEPAFRGMQCVALGTEEHNVRARLPAQGLTVEQQVDCLLDQATDPNLLGRVWQGWEPWRYRFTSQSIIYIHNLIRFLYNVGDAEHLSKATVCGAVRKVCLAMKRRLPMFVVFPGHKPVRAIKEVLGSGLRG</sequence>
<dbReference type="PROSITE" id="PS50290">
    <property type="entry name" value="PI3_4_KINASE_3"/>
    <property type="match status" value="1"/>
</dbReference>
<dbReference type="AlphaFoldDB" id="A0AA47MRB2"/>
<evidence type="ECO:0000259" key="2">
    <source>
        <dbReference type="PROSITE" id="PS51190"/>
    </source>
</evidence>
<keyword evidence="3" id="KW-0808">Transferase</keyword>
<dbReference type="Gene3D" id="1.10.1070.11">
    <property type="entry name" value="Phosphatidylinositol 3-/4-kinase, catalytic domain"/>
    <property type="match status" value="1"/>
</dbReference>
<accession>A0AA47MRB2</accession>
<dbReference type="GO" id="GO:0005634">
    <property type="term" value="C:nucleus"/>
    <property type="evidence" value="ECO:0007669"/>
    <property type="project" value="TreeGrafter"/>
</dbReference>
<organism evidence="3 4">
    <name type="scientific">Merluccius polli</name>
    <name type="common">Benguela hake</name>
    <name type="synonym">Merluccius cadenati</name>
    <dbReference type="NCBI Taxonomy" id="89951"/>
    <lineage>
        <taxon>Eukaryota</taxon>
        <taxon>Metazoa</taxon>
        <taxon>Chordata</taxon>
        <taxon>Craniata</taxon>
        <taxon>Vertebrata</taxon>
        <taxon>Euteleostomi</taxon>
        <taxon>Actinopterygii</taxon>
        <taxon>Neopterygii</taxon>
        <taxon>Teleostei</taxon>
        <taxon>Neoteleostei</taxon>
        <taxon>Acanthomorphata</taxon>
        <taxon>Zeiogadaria</taxon>
        <taxon>Gadariae</taxon>
        <taxon>Gadiformes</taxon>
        <taxon>Gadoidei</taxon>
        <taxon>Merlucciidae</taxon>
        <taxon>Merluccius</taxon>
    </lineage>
</organism>
<dbReference type="EMBL" id="JAOPHQ010003127">
    <property type="protein sequence ID" value="KAK0144662.1"/>
    <property type="molecule type" value="Genomic_DNA"/>
</dbReference>
<dbReference type="GO" id="GO:0008630">
    <property type="term" value="P:intrinsic apoptotic signaling pathway in response to DNA damage"/>
    <property type="evidence" value="ECO:0007669"/>
    <property type="project" value="TreeGrafter"/>
</dbReference>
<proteinExistence type="predicted"/>
<evidence type="ECO:0000313" key="3">
    <source>
        <dbReference type="EMBL" id="KAK0144662.1"/>
    </source>
</evidence>
<dbReference type="Proteomes" id="UP001174136">
    <property type="component" value="Unassembled WGS sequence"/>
</dbReference>
<dbReference type="Pfam" id="PF02260">
    <property type="entry name" value="FATC"/>
    <property type="match status" value="1"/>
</dbReference>
<dbReference type="InterPro" id="IPR036940">
    <property type="entry name" value="PI3/4_kinase_cat_sf"/>
</dbReference>
<dbReference type="SUPFAM" id="SSF56112">
    <property type="entry name" value="Protein kinase-like (PK-like)"/>
    <property type="match status" value="1"/>
</dbReference>
<dbReference type="InterPro" id="IPR003152">
    <property type="entry name" value="FATC_dom"/>
</dbReference>
<dbReference type="InterPro" id="IPR011009">
    <property type="entry name" value="Kinase-like_dom_sf"/>
</dbReference>
<feature type="domain" description="PI3K/PI4K catalytic" evidence="1">
    <location>
        <begin position="1"/>
        <end position="95"/>
    </location>
</feature>
<dbReference type="GO" id="GO:0006302">
    <property type="term" value="P:double-strand break repair"/>
    <property type="evidence" value="ECO:0007669"/>
    <property type="project" value="TreeGrafter"/>
</dbReference>
<dbReference type="InterPro" id="IPR000403">
    <property type="entry name" value="PI3/4_kinase_cat_dom"/>
</dbReference>
<evidence type="ECO:0000313" key="4">
    <source>
        <dbReference type="Proteomes" id="UP001174136"/>
    </source>
</evidence>
<evidence type="ECO:0000259" key="1">
    <source>
        <dbReference type="PROSITE" id="PS50290"/>
    </source>
</evidence>
<dbReference type="InterPro" id="IPR050517">
    <property type="entry name" value="DDR_Repair_Kinase"/>
</dbReference>